<evidence type="ECO:0000256" key="2">
    <source>
        <dbReference type="ARBA" id="ARBA00022803"/>
    </source>
</evidence>
<keyword evidence="3" id="KW-0472">Membrane</keyword>
<evidence type="ECO:0000313" key="5">
    <source>
        <dbReference type="Proteomes" id="UP000002215"/>
    </source>
</evidence>
<feature type="transmembrane region" description="Helical" evidence="3">
    <location>
        <begin position="182"/>
        <end position="197"/>
    </location>
</feature>
<dbReference type="EMBL" id="CP001699">
    <property type="protein sequence ID" value="ACU64051.1"/>
    <property type="molecule type" value="Genomic_DNA"/>
</dbReference>
<dbReference type="AlphaFoldDB" id="A0A979GB70"/>
<reference evidence="4 5" key="2">
    <citation type="journal article" date="2010" name="Stand. Genomic Sci.">
        <title>Complete genome sequence of Chitinophaga pinensis type strain (UQM 2034).</title>
        <authorList>
            <person name="Glavina Del Rio T."/>
            <person name="Abt B."/>
            <person name="Spring S."/>
            <person name="Lapidus A."/>
            <person name="Nolan M."/>
            <person name="Tice H."/>
            <person name="Copeland A."/>
            <person name="Cheng J.F."/>
            <person name="Chen F."/>
            <person name="Bruce D."/>
            <person name="Goodwin L."/>
            <person name="Pitluck S."/>
            <person name="Ivanova N."/>
            <person name="Mavromatis K."/>
            <person name="Mikhailova N."/>
            <person name="Pati A."/>
            <person name="Chen A."/>
            <person name="Palaniappan K."/>
            <person name="Land M."/>
            <person name="Hauser L."/>
            <person name="Chang Y.J."/>
            <person name="Jeffries C.D."/>
            <person name="Chain P."/>
            <person name="Saunders E."/>
            <person name="Detter J.C."/>
            <person name="Brettin T."/>
            <person name="Rohde M."/>
            <person name="Goker M."/>
            <person name="Bristow J."/>
            <person name="Eisen J.A."/>
            <person name="Markowitz V."/>
            <person name="Hugenholtz P."/>
            <person name="Kyrpides N.C."/>
            <person name="Klenk H.P."/>
            <person name="Lucas S."/>
        </authorList>
    </citation>
    <scope>NUCLEOTIDE SEQUENCE [LARGE SCALE GENOMIC DNA]</scope>
    <source>
        <strain evidence="5">ATCC 43595 / DSM 2588 / LMG 13176 / NBRC 15968 / NCIMB 11800 / UQM 2034</strain>
    </source>
</reference>
<feature type="transmembrane region" description="Helical" evidence="3">
    <location>
        <begin position="203"/>
        <end position="219"/>
    </location>
</feature>
<keyword evidence="1" id="KW-0677">Repeat</keyword>
<dbReference type="OrthoDB" id="1100887at2"/>
<feature type="transmembrane region" description="Helical" evidence="3">
    <location>
        <begin position="83"/>
        <end position="108"/>
    </location>
</feature>
<feature type="transmembrane region" description="Helical" evidence="3">
    <location>
        <begin position="303"/>
        <end position="320"/>
    </location>
</feature>
<dbReference type="PANTHER" id="PTHR44227">
    <property type="match status" value="1"/>
</dbReference>
<dbReference type="Proteomes" id="UP000002215">
    <property type="component" value="Chromosome"/>
</dbReference>
<dbReference type="KEGG" id="cpi:Cpin_6647"/>
<feature type="transmembrane region" description="Helical" evidence="3">
    <location>
        <begin position="158"/>
        <end position="175"/>
    </location>
</feature>
<gene>
    <name evidence="4" type="ordered locus">Cpin_6647</name>
</gene>
<feature type="transmembrane region" description="Helical" evidence="3">
    <location>
        <begin position="129"/>
        <end position="146"/>
    </location>
</feature>
<evidence type="ECO:0000256" key="3">
    <source>
        <dbReference type="SAM" id="Phobius"/>
    </source>
</evidence>
<feature type="transmembrane region" description="Helical" evidence="3">
    <location>
        <begin position="357"/>
        <end position="376"/>
    </location>
</feature>
<name>A0A979GB70_CHIPD</name>
<organism evidence="4 5">
    <name type="scientific">Chitinophaga pinensis (strain ATCC 43595 / DSM 2588 / LMG 13176 / NBRC 15968 / NCIMB 11800 / UQM 2034)</name>
    <dbReference type="NCBI Taxonomy" id="485918"/>
    <lineage>
        <taxon>Bacteria</taxon>
        <taxon>Pseudomonadati</taxon>
        <taxon>Bacteroidota</taxon>
        <taxon>Chitinophagia</taxon>
        <taxon>Chitinophagales</taxon>
        <taxon>Chitinophagaceae</taxon>
        <taxon>Chitinophaga</taxon>
    </lineage>
</organism>
<feature type="transmembrane region" description="Helical" evidence="3">
    <location>
        <begin position="231"/>
        <end position="250"/>
    </location>
</feature>
<evidence type="ECO:0008006" key="6">
    <source>
        <dbReference type="Google" id="ProtNLM"/>
    </source>
</evidence>
<keyword evidence="2" id="KW-0802">TPR repeat</keyword>
<reference evidence="5" key="1">
    <citation type="submission" date="2009-08" db="EMBL/GenBank/DDBJ databases">
        <title>The complete genome of Chitinophaga pinensis DSM 2588.</title>
        <authorList>
            <consortium name="US DOE Joint Genome Institute (JGI-PGF)"/>
            <person name="Lucas S."/>
            <person name="Copeland A."/>
            <person name="Lapidus A."/>
            <person name="Glavina del Rio T."/>
            <person name="Dalin E."/>
            <person name="Tice H."/>
            <person name="Bruce D."/>
            <person name="Goodwin L."/>
            <person name="Pitluck S."/>
            <person name="Kyrpides N."/>
            <person name="Mavromatis K."/>
            <person name="Ivanova N."/>
            <person name="Mikhailova N."/>
            <person name="Sims D."/>
            <person name="Meinche L."/>
            <person name="Brettin T."/>
            <person name="Detter J.C."/>
            <person name="Han C."/>
            <person name="Larimer F."/>
            <person name="Land M."/>
            <person name="Hauser L."/>
            <person name="Markowitz V."/>
            <person name="Cheng J.-F."/>
            <person name="Hugenholtz P."/>
            <person name="Woyke T."/>
            <person name="Wu D."/>
            <person name="Spring S."/>
            <person name="Klenk H.-P."/>
            <person name="Eisen J.A."/>
        </authorList>
    </citation>
    <scope>NUCLEOTIDE SEQUENCE [LARGE SCALE GENOMIC DNA]</scope>
    <source>
        <strain evidence="5">ATCC 43595 / DSM 2588 / LMG 13176 / NBRC 15968 / NCIMB 11800 / UQM 2034</strain>
    </source>
</reference>
<feature type="transmembrane region" description="Helical" evidence="3">
    <location>
        <begin position="262"/>
        <end position="282"/>
    </location>
</feature>
<evidence type="ECO:0000313" key="4">
    <source>
        <dbReference type="EMBL" id="ACU64051.1"/>
    </source>
</evidence>
<protein>
    <recommendedName>
        <fullName evidence="6">Glycosyltransferase RgtA/B/C/D-like domain-containing protein</fullName>
    </recommendedName>
</protein>
<evidence type="ECO:0000256" key="1">
    <source>
        <dbReference type="ARBA" id="ARBA00022737"/>
    </source>
</evidence>
<dbReference type="RefSeq" id="WP_012794214.1">
    <property type="nucleotide sequence ID" value="NC_013132.1"/>
</dbReference>
<accession>A0A979GB70</accession>
<dbReference type="InterPro" id="IPR052346">
    <property type="entry name" value="O-mannosyl-transferase_TMTC"/>
</dbReference>
<sequence length="437" mass="51586">MKTYTLYISYLRKDKLVFLLLALLTLCVYAHIRSLNFQTNWDDQWVVQNWYTEGGFSMINFRSILTDFYEGQYSPVNQFYYTLIYAAFGYNSIAFHIAGLIVHLLNAWVIYKFMSKFLTMSAMVPVEEIRFVSIGTICLFLIHPFNVESVVWLSASKVMLYSLFYFLGLYCYLLYAEQHKRSYFILTLLCFVTSFWAKEQALVFPLTLILIDFFIYQRKEAVKRLREKIPFLLMTVFFGVITILSQFNNMQGVLTPKVQFPLYQRICFGGYALCEYFIKCVIPIKLSYIYPFPNLVTEKMSPIYWSYPLAIILLIIFVMRYSKSRILQWGVIFFIINLLVVLHIIPMSRFSIIADRYVYVSSVAVFALIAHFAYQLLFSTKYSNARKVIVPACMLYFGYLCLYTNQRVQVWENSHVLKKELKTILKNRKDLPVEQLE</sequence>
<feature type="transmembrane region" description="Helical" evidence="3">
    <location>
        <begin position="388"/>
        <end position="405"/>
    </location>
</feature>
<feature type="transmembrane region" description="Helical" evidence="3">
    <location>
        <begin position="326"/>
        <end position="345"/>
    </location>
</feature>
<proteinExistence type="predicted"/>
<keyword evidence="3" id="KW-0812">Transmembrane</keyword>
<keyword evidence="3" id="KW-1133">Transmembrane helix</keyword>
<dbReference type="PANTHER" id="PTHR44227:SF3">
    <property type="entry name" value="PROTEIN O-MANNOSYL-TRANSFERASE TMTC4"/>
    <property type="match status" value="1"/>
</dbReference>